<organism evidence="1 2">
    <name type="scientific">Coniosporium uncinatum</name>
    <dbReference type="NCBI Taxonomy" id="93489"/>
    <lineage>
        <taxon>Eukaryota</taxon>
        <taxon>Fungi</taxon>
        <taxon>Dikarya</taxon>
        <taxon>Ascomycota</taxon>
        <taxon>Pezizomycotina</taxon>
        <taxon>Dothideomycetes</taxon>
        <taxon>Dothideomycetes incertae sedis</taxon>
        <taxon>Coniosporium</taxon>
    </lineage>
</organism>
<dbReference type="EMBL" id="JAWDJW010012101">
    <property type="protein sequence ID" value="KAK3044324.1"/>
    <property type="molecule type" value="Genomic_DNA"/>
</dbReference>
<evidence type="ECO:0000313" key="1">
    <source>
        <dbReference type="EMBL" id="KAK3044324.1"/>
    </source>
</evidence>
<accession>A0ACC3CT47</accession>
<dbReference type="Proteomes" id="UP001186974">
    <property type="component" value="Unassembled WGS sequence"/>
</dbReference>
<protein>
    <submittedName>
        <fullName evidence="1">Uncharacterized protein</fullName>
    </submittedName>
</protein>
<gene>
    <name evidence="1" type="ORF">LTS18_001585</name>
</gene>
<sequence length="297" mass="33245">MVLRSALPVSLLALWASFVLGGDDEWLSPVYKEIYQNPLPIPPIKEKITTYTNPETGIPIDYYEVDIKPFQMQVYKGLKPATLVGYDGMSPGPTFMMEKGRESVVRFINHGDRASSIHLHGSYSRAPFDGWAEDLTEVGQYKDYYYPNSQSGRALWYHDHALEHTAENAYFGQAGFYILHDPAEDSLGLPAGKYDVPLALGSKQYNSDGTLFSPAGETVSLWGDVIHVNGQPWPYLKVEPRKYRFRILDASISRAFQLWFEADGALGKKIPFTMIGADTGLLTKPVSIDLLHISMAE</sequence>
<proteinExistence type="predicted"/>
<reference evidence="1" key="1">
    <citation type="submission" date="2024-09" db="EMBL/GenBank/DDBJ databases">
        <title>Black Yeasts Isolated from many extreme environments.</title>
        <authorList>
            <person name="Coleine C."/>
            <person name="Stajich J.E."/>
            <person name="Selbmann L."/>
        </authorList>
    </citation>
    <scope>NUCLEOTIDE SEQUENCE</scope>
    <source>
        <strain evidence="1">CCFEE 5737</strain>
    </source>
</reference>
<feature type="non-terminal residue" evidence="1">
    <location>
        <position position="297"/>
    </location>
</feature>
<name>A0ACC3CT47_9PEZI</name>
<comment type="caution">
    <text evidence="1">The sequence shown here is derived from an EMBL/GenBank/DDBJ whole genome shotgun (WGS) entry which is preliminary data.</text>
</comment>
<keyword evidence="2" id="KW-1185">Reference proteome</keyword>
<evidence type="ECO:0000313" key="2">
    <source>
        <dbReference type="Proteomes" id="UP001186974"/>
    </source>
</evidence>